<name>A0A1H5DVD3_9PSED</name>
<evidence type="ECO:0000313" key="1">
    <source>
        <dbReference type="EMBL" id="SED82849.1"/>
    </source>
</evidence>
<dbReference type="Proteomes" id="UP000183114">
    <property type="component" value="Unassembled WGS sequence"/>
</dbReference>
<proteinExistence type="predicted"/>
<dbReference type="EMBL" id="FNTF01000002">
    <property type="protein sequence ID" value="SED82849.1"/>
    <property type="molecule type" value="Genomic_DNA"/>
</dbReference>
<reference evidence="1 2" key="1">
    <citation type="submission" date="2016-10" db="EMBL/GenBank/DDBJ databases">
        <authorList>
            <person name="de Groot N.N."/>
        </authorList>
    </citation>
    <scope>NUCLEOTIDE SEQUENCE [LARGE SCALE GENOMIC DNA]</scope>
    <source>
        <strain evidence="1 2">BS3655</strain>
    </source>
</reference>
<accession>A0A1H5DVD3</accession>
<evidence type="ECO:0000313" key="2">
    <source>
        <dbReference type="Proteomes" id="UP000183114"/>
    </source>
</evidence>
<dbReference type="AlphaFoldDB" id="A0A1H5DVD3"/>
<gene>
    <name evidence="1" type="ORF">SAMN04490185_4288</name>
</gene>
<sequence>MTFAQDDLPACITADARLGMSKSDSQVAHSGYFRWSQDA</sequence>
<organism evidence="1 2">
    <name type="scientific">Pseudomonas frederiksbergensis</name>
    <dbReference type="NCBI Taxonomy" id="104087"/>
    <lineage>
        <taxon>Bacteria</taxon>
        <taxon>Pseudomonadati</taxon>
        <taxon>Pseudomonadota</taxon>
        <taxon>Gammaproteobacteria</taxon>
        <taxon>Pseudomonadales</taxon>
        <taxon>Pseudomonadaceae</taxon>
        <taxon>Pseudomonas</taxon>
    </lineage>
</organism>
<protein>
    <submittedName>
        <fullName evidence="1">Uncharacterized protein</fullName>
    </submittedName>
</protein>